<dbReference type="SUPFAM" id="SSF57625">
    <property type="entry name" value="Invertebrate chitin-binding proteins"/>
    <property type="match status" value="2"/>
</dbReference>
<dbReference type="Proteomes" id="UP001642540">
    <property type="component" value="Unassembled WGS sequence"/>
</dbReference>
<gene>
    <name evidence="9" type="ORF">ODALV1_LOCUS30349</name>
</gene>
<keyword evidence="5" id="KW-0325">Glycoprotein</keyword>
<evidence type="ECO:0000256" key="2">
    <source>
        <dbReference type="ARBA" id="ARBA00022729"/>
    </source>
</evidence>
<dbReference type="Gene3D" id="2.170.140.10">
    <property type="entry name" value="Chitin binding domain"/>
    <property type="match status" value="2"/>
</dbReference>
<evidence type="ECO:0000256" key="5">
    <source>
        <dbReference type="ARBA" id="ARBA00023180"/>
    </source>
</evidence>
<dbReference type="InterPro" id="IPR002557">
    <property type="entry name" value="Chitin-bd_dom"/>
</dbReference>
<feature type="domain" description="Chitin-binding type-2" evidence="8">
    <location>
        <begin position="136"/>
        <end position="193"/>
    </location>
</feature>
<dbReference type="SMART" id="SM00494">
    <property type="entry name" value="ChtBD2"/>
    <property type="match status" value="2"/>
</dbReference>
<name>A0ABP1S6K8_9HEXA</name>
<comment type="caution">
    <text evidence="9">The sequence shown here is derived from an EMBL/GenBank/DDBJ whole genome shotgun (WGS) entry which is preliminary data.</text>
</comment>
<sequence>MNRPTTIVTIFLVWLQISSSTSISASTLSKNDKVLEINTSAVETENIQLPNEYDFKCPGEQGFYPHPEKCEVYYGCWDFRPSLRHCPSRQLFDLKYMGCNWPELTDCQDRIRPEGYPNTKTPPPPTEGQGGVTAKPINCPLDLDDGMFPDPSDCTAYYRCVYGTSYHYKCAPPLGFNENISACDYLSNVSCGSRPIKE</sequence>
<keyword evidence="3" id="KW-0677">Repeat</keyword>
<feature type="chain" id="PRO_5046656265" description="Chitin-binding type-2 domain-containing protein" evidence="7">
    <location>
        <begin position="21"/>
        <end position="198"/>
    </location>
</feature>
<feature type="signal peptide" evidence="7">
    <location>
        <begin position="1"/>
        <end position="20"/>
    </location>
</feature>
<dbReference type="PANTHER" id="PTHR23301:SF110">
    <property type="entry name" value="LD43683P-RELATED"/>
    <property type="match status" value="1"/>
</dbReference>
<reference evidence="9 10" key="1">
    <citation type="submission" date="2024-08" db="EMBL/GenBank/DDBJ databases">
        <authorList>
            <person name="Cucini C."/>
            <person name="Frati F."/>
        </authorList>
    </citation>
    <scope>NUCLEOTIDE SEQUENCE [LARGE SCALE GENOMIC DNA]</scope>
</reference>
<evidence type="ECO:0000259" key="8">
    <source>
        <dbReference type="PROSITE" id="PS50940"/>
    </source>
</evidence>
<evidence type="ECO:0000313" key="10">
    <source>
        <dbReference type="Proteomes" id="UP001642540"/>
    </source>
</evidence>
<keyword evidence="4" id="KW-1015">Disulfide bond</keyword>
<evidence type="ECO:0000256" key="6">
    <source>
        <dbReference type="SAM" id="MobiDB-lite"/>
    </source>
</evidence>
<dbReference type="InterPro" id="IPR036508">
    <property type="entry name" value="Chitin-bd_dom_sf"/>
</dbReference>
<organism evidence="9 10">
    <name type="scientific">Orchesella dallaii</name>
    <dbReference type="NCBI Taxonomy" id="48710"/>
    <lineage>
        <taxon>Eukaryota</taxon>
        <taxon>Metazoa</taxon>
        <taxon>Ecdysozoa</taxon>
        <taxon>Arthropoda</taxon>
        <taxon>Hexapoda</taxon>
        <taxon>Collembola</taxon>
        <taxon>Entomobryomorpha</taxon>
        <taxon>Entomobryoidea</taxon>
        <taxon>Orchesellidae</taxon>
        <taxon>Orchesellinae</taxon>
        <taxon>Orchesella</taxon>
    </lineage>
</organism>
<evidence type="ECO:0000256" key="4">
    <source>
        <dbReference type="ARBA" id="ARBA00023157"/>
    </source>
</evidence>
<dbReference type="PROSITE" id="PS50940">
    <property type="entry name" value="CHIT_BIND_II"/>
    <property type="match status" value="2"/>
</dbReference>
<evidence type="ECO:0000256" key="3">
    <source>
        <dbReference type="ARBA" id="ARBA00022737"/>
    </source>
</evidence>
<keyword evidence="2 7" id="KW-0732">Signal</keyword>
<evidence type="ECO:0000256" key="1">
    <source>
        <dbReference type="ARBA" id="ARBA00022669"/>
    </source>
</evidence>
<feature type="region of interest" description="Disordered" evidence="6">
    <location>
        <begin position="113"/>
        <end position="132"/>
    </location>
</feature>
<accession>A0ABP1S6K8</accession>
<evidence type="ECO:0000313" key="9">
    <source>
        <dbReference type="EMBL" id="CAL8144951.1"/>
    </source>
</evidence>
<evidence type="ECO:0000256" key="7">
    <source>
        <dbReference type="SAM" id="SignalP"/>
    </source>
</evidence>
<feature type="domain" description="Chitin-binding type-2" evidence="8">
    <location>
        <begin position="54"/>
        <end position="109"/>
    </location>
</feature>
<keyword evidence="1" id="KW-0147">Chitin-binding</keyword>
<proteinExistence type="predicted"/>
<dbReference type="Pfam" id="PF01607">
    <property type="entry name" value="CBM_14"/>
    <property type="match status" value="2"/>
</dbReference>
<dbReference type="EMBL" id="CAXLJM020000161">
    <property type="protein sequence ID" value="CAL8144951.1"/>
    <property type="molecule type" value="Genomic_DNA"/>
</dbReference>
<dbReference type="InterPro" id="IPR051940">
    <property type="entry name" value="Chitin_bind-dev_reg"/>
</dbReference>
<protein>
    <recommendedName>
        <fullName evidence="8">Chitin-binding type-2 domain-containing protein</fullName>
    </recommendedName>
</protein>
<keyword evidence="10" id="KW-1185">Reference proteome</keyword>
<dbReference type="PANTHER" id="PTHR23301">
    <property type="entry name" value="CHITIN BINDING PERITROPHIN-A"/>
    <property type="match status" value="1"/>
</dbReference>